<dbReference type="InterPro" id="IPR037185">
    <property type="entry name" value="EmrE-like"/>
</dbReference>
<comment type="subcellular location">
    <subcellularLocation>
        <location evidence="1">Membrane</location>
        <topology evidence="1">Multi-pass membrane protein</topology>
    </subcellularLocation>
</comment>
<dbReference type="SUPFAM" id="SSF103481">
    <property type="entry name" value="Multidrug resistance efflux transporter EmrE"/>
    <property type="match status" value="2"/>
</dbReference>
<dbReference type="Pfam" id="PF00892">
    <property type="entry name" value="EamA"/>
    <property type="match status" value="2"/>
</dbReference>
<dbReference type="OrthoDB" id="9810556at2"/>
<feature type="domain" description="EamA" evidence="6">
    <location>
        <begin position="159"/>
        <end position="290"/>
    </location>
</feature>
<feature type="transmembrane region" description="Helical" evidence="5">
    <location>
        <begin position="187"/>
        <end position="207"/>
    </location>
</feature>
<dbReference type="InterPro" id="IPR000620">
    <property type="entry name" value="EamA_dom"/>
</dbReference>
<evidence type="ECO:0000256" key="3">
    <source>
        <dbReference type="ARBA" id="ARBA00022989"/>
    </source>
</evidence>
<evidence type="ECO:0000259" key="6">
    <source>
        <dbReference type="Pfam" id="PF00892"/>
    </source>
</evidence>
<feature type="transmembrane region" description="Helical" evidence="5">
    <location>
        <begin position="275"/>
        <end position="296"/>
    </location>
</feature>
<proteinExistence type="predicted"/>
<keyword evidence="2 5" id="KW-0812">Transmembrane</keyword>
<feature type="transmembrane region" description="Helical" evidence="5">
    <location>
        <begin position="103"/>
        <end position="121"/>
    </location>
</feature>
<evidence type="ECO:0000256" key="1">
    <source>
        <dbReference type="ARBA" id="ARBA00004141"/>
    </source>
</evidence>
<dbReference type="PANTHER" id="PTHR32322">
    <property type="entry name" value="INNER MEMBRANE TRANSPORTER"/>
    <property type="match status" value="1"/>
</dbReference>
<feature type="transmembrane region" description="Helical" evidence="5">
    <location>
        <begin position="130"/>
        <end position="146"/>
    </location>
</feature>
<dbReference type="PANTHER" id="PTHR32322:SF9">
    <property type="entry name" value="AMINO-ACID METABOLITE EFFLUX PUMP-RELATED"/>
    <property type="match status" value="1"/>
</dbReference>
<name>A0A2R8BE05_9RHOB</name>
<dbReference type="AlphaFoldDB" id="A0A2R8BE05"/>
<feature type="transmembrane region" description="Helical" evidence="5">
    <location>
        <begin position="219"/>
        <end position="238"/>
    </location>
</feature>
<dbReference type="Proteomes" id="UP000244880">
    <property type="component" value="Unassembled WGS sequence"/>
</dbReference>
<dbReference type="GO" id="GO:0016020">
    <property type="term" value="C:membrane"/>
    <property type="evidence" value="ECO:0007669"/>
    <property type="project" value="UniProtKB-SubCell"/>
</dbReference>
<dbReference type="RefSeq" id="WP_108828408.1">
    <property type="nucleotide sequence ID" value="NZ_OMOR01000001.1"/>
</dbReference>
<gene>
    <name evidence="7" type="ORF">ASD8599_02069</name>
</gene>
<evidence type="ECO:0000256" key="2">
    <source>
        <dbReference type="ARBA" id="ARBA00022692"/>
    </source>
</evidence>
<feature type="transmembrane region" description="Helical" evidence="5">
    <location>
        <begin position="71"/>
        <end position="91"/>
    </location>
</feature>
<feature type="transmembrane region" description="Helical" evidence="5">
    <location>
        <begin position="45"/>
        <end position="64"/>
    </location>
</feature>
<protein>
    <recommendedName>
        <fullName evidence="6">EamA domain-containing protein</fullName>
    </recommendedName>
</protein>
<evidence type="ECO:0000313" key="8">
    <source>
        <dbReference type="Proteomes" id="UP000244880"/>
    </source>
</evidence>
<evidence type="ECO:0000256" key="4">
    <source>
        <dbReference type="ARBA" id="ARBA00023136"/>
    </source>
</evidence>
<feature type="domain" description="EamA" evidence="6">
    <location>
        <begin position="15"/>
        <end position="143"/>
    </location>
</feature>
<reference evidence="7 8" key="1">
    <citation type="submission" date="2018-03" db="EMBL/GenBank/DDBJ databases">
        <authorList>
            <person name="Keele B.F."/>
        </authorList>
    </citation>
    <scope>NUCLEOTIDE SEQUENCE [LARGE SCALE GENOMIC DNA]</scope>
    <source>
        <strain evidence="7 8">CECT 8599</strain>
    </source>
</reference>
<keyword evidence="8" id="KW-1185">Reference proteome</keyword>
<dbReference type="EMBL" id="OMOR01000001">
    <property type="protein sequence ID" value="SPH21317.1"/>
    <property type="molecule type" value="Genomic_DNA"/>
</dbReference>
<accession>A0A2R8BE05</accession>
<organism evidence="7 8">
    <name type="scientific">Ascidiaceihabitans donghaensis</name>
    <dbReference type="NCBI Taxonomy" id="1510460"/>
    <lineage>
        <taxon>Bacteria</taxon>
        <taxon>Pseudomonadati</taxon>
        <taxon>Pseudomonadota</taxon>
        <taxon>Alphaproteobacteria</taxon>
        <taxon>Rhodobacterales</taxon>
        <taxon>Paracoccaceae</taxon>
        <taxon>Ascidiaceihabitans</taxon>
    </lineage>
</organism>
<keyword evidence="3 5" id="KW-1133">Transmembrane helix</keyword>
<evidence type="ECO:0000256" key="5">
    <source>
        <dbReference type="SAM" id="Phobius"/>
    </source>
</evidence>
<feature type="transmembrane region" description="Helical" evidence="5">
    <location>
        <begin position="250"/>
        <end position="269"/>
    </location>
</feature>
<dbReference type="InterPro" id="IPR050638">
    <property type="entry name" value="AA-Vitamin_Transporters"/>
</dbReference>
<feature type="transmembrane region" description="Helical" evidence="5">
    <location>
        <begin position="158"/>
        <end position="175"/>
    </location>
</feature>
<evidence type="ECO:0000313" key="7">
    <source>
        <dbReference type="EMBL" id="SPH21317.1"/>
    </source>
</evidence>
<keyword evidence="4 5" id="KW-0472">Membrane</keyword>
<sequence length="308" mass="32955">MIDQKTISGRAWAELLLLGLIWGGSFLSIRIALDEVGPLTSVAHRTLWAMLVLWAVVAVMRLPLPRNPMTWFAFLVMGLLNNALPFTLMAWGQLHIESGLTSILNASTAIFGVIAAAIFFADERITLRKAIGVGLGFLGVTMAIGFENMRNLDLRSVAQLAVIAGTICYALAGVWARKMLGDQPPQVAAAGMLTGSALIMVPVAWVMEGPMSLDLAPRTMLAIGYYAIVATAGAYLLYYRVLGMAGSGNLMLVTLLVAPVAIILGATVLDEKLGANAYAGFAFLALGMLILDGRVLRVLRIDRSPQPR</sequence>
<feature type="transmembrane region" description="Helical" evidence="5">
    <location>
        <begin position="12"/>
        <end position="33"/>
    </location>
</feature>